<evidence type="ECO:0000256" key="1">
    <source>
        <dbReference type="SAM" id="Phobius"/>
    </source>
</evidence>
<dbReference type="Gene3D" id="3.10.450.40">
    <property type="match status" value="2"/>
</dbReference>
<dbReference type="InterPro" id="IPR041401">
    <property type="entry name" value="TseB-like_dom"/>
</dbReference>
<name>A0A4S3B109_9ENTE</name>
<dbReference type="EMBL" id="SDGV01000023">
    <property type="protein sequence ID" value="THB60452.1"/>
    <property type="molecule type" value="Genomic_DNA"/>
</dbReference>
<dbReference type="RefSeq" id="WP_136137567.1">
    <property type="nucleotide sequence ID" value="NZ_SDGV01000023.1"/>
</dbReference>
<keyword evidence="1" id="KW-1133">Transmembrane helix</keyword>
<evidence type="ECO:0000313" key="4">
    <source>
        <dbReference type="Proteomes" id="UP000310506"/>
    </source>
</evidence>
<evidence type="ECO:0000313" key="3">
    <source>
        <dbReference type="EMBL" id="THB60452.1"/>
    </source>
</evidence>
<evidence type="ECO:0000259" key="2">
    <source>
        <dbReference type="Pfam" id="PF17881"/>
    </source>
</evidence>
<proteinExistence type="predicted"/>
<keyword evidence="1" id="KW-0472">Membrane</keyword>
<dbReference type="InterPro" id="IPR046350">
    <property type="entry name" value="Cystatin_sf"/>
</dbReference>
<keyword evidence="4" id="KW-1185">Reference proteome</keyword>
<comment type="caution">
    <text evidence="3">The sequence shown here is derived from an EMBL/GenBank/DDBJ whole genome shotgun (WGS) entry which is preliminary data.</text>
</comment>
<sequence>MRKNHNKGLKMFSIFLMLLIILIVLIISQGLKPVNKVKKESTKIAREVADIQKVDEFYWFNREKNYYTVVGRDSKNQEKVVFIPQDGSEALIMDWSAGITEDEAIQLMLDVKEVKRLRKLTLGVYKGNPVWEVVATNQHNQIDYYLLDFETGKIEQTLKNV</sequence>
<dbReference type="Pfam" id="PF17881">
    <property type="entry name" value="TseB"/>
    <property type="match status" value="1"/>
</dbReference>
<accession>A0A4S3B109</accession>
<feature type="transmembrane region" description="Helical" evidence="1">
    <location>
        <begin position="12"/>
        <end position="31"/>
    </location>
</feature>
<feature type="domain" description="Cell wall elongation regulator TseB-like" evidence="2">
    <location>
        <begin position="40"/>
        <end position="84"/>
    </location>
</feature>
<reference evidence="3 4" key="1">
    <citation type="submission" date="2019-01" db="EMBL/GenBank/DDBJ databases">
        <title>Vagococcus silagei sp. nov. isolated from brewer's grain.</title>
        <authorList>
            <person name="Guu J.-R."/>
        </authorList>
    </citation>
    <scope>NUCLEOTIDE SEQUENCE [LARGE SCALE GENOMIC DNA]</scope>
    <source>
        <strain evidence="3 4">2B-2</strain>
    </source>
</reference>
<dbReference type="AlphaFoldDB" id="A0A4S3B109"/>
<dbReference type="Proteomes" id="UP000310506">
    <property type="component" value="Unassembled WGS sequence"/>
</dbReference>
<dbReference type="OrthoDB" id="2242521at2"/>
<keyword evidence="1" id="KW-0812">Transmembrane</keyword>
<protein>
    <recommendedName>
        <fullName evidence="2">Cell wall elongation regulator TseB-like domain-containing protein</fullName>
    </recommendedName>
</protein>
<gene>
    <name evidence="3" type="ORF">ESZ54_10255</name>
</gene>
<organism evidence="3 4">
    <name type="scientific">Vagococcus silagei</name>
    <dbReference type="NCBI Taxonomy" id="2508885"/>
    <lineage>
        <taxon>Bacteria</taxon>
        <taxon>Bacillati</taxon>
        <taxon>Bacillota</taxon>
        <taxon>Bacilli</taxon>
        <taxon>Lactobacillales</taxon>
        <taxon>Enterococcaceae</taxon>
        <taxon>Vagococcus</taxon>
    </lineage>
</organism>
<dbReference type="SUPFAM" id="SSF54403">
    <property type="entry name" value="Cystatin/monellin"/>
    <property type="match status" value="2"/>
</dbReference>